<protein>
    <recommendedName>
        <fullName evidence="6">Presequence protease, mitochondrial</fullName>
    </recommendedName>
    <alternativeName>
        <fullName evidence="14">Pitrilysin metalloproteinase</fullName>
    </alternativeName>
</protein>
<dbReference type="FunFam" id="3.30.830.10:FF:000013">
    <property type="entry name" value="Mitochondrial presequence protease"/>
    <property type="match status" value="1"/>
</dbReference>
<evidence type="ECO:0000256" key="2">
    <source>
        <dbReference type="ARBA" id="ARBA00004305"/>
    </source>
</evidence>
<comment type="subcellular location">
    <subcellularLocation>
        <location evidence="3">Mitochondrion intermembrane space</location>
    </subcellularLocation>
    <subcellularLocation>
        <location evidence="2">Mitochondrion matrix</location>
    </subcellularLocation>
</comment>
<feature type="domain" description="Peptidase M16C associated" evidence="16">
    <location>
        <begin position="511"/>
        <end position="766"/>
    </location>
</feature>
<dbReference type="InterPro" id="IPR011765">
    <property type="entry name" value="Pept_M16_N"/>
</dbReference>
<keyword evidence="9" id="KW-0378">Hydrolase</keyword>
<comment type="cofactor">
    <cofactor evidence="1">
        <name>Zn(2+)</name>
        <dbReference type="ChEBI" id="CHEBI:29105"/>
    </cofactor>
</comment>
<keyword evidence="18" id="KW-1185">Reference proteome</keyword>
<dbReference type="InterPro" id="IPR055130">
    <property type="entry name" value="PreP_C"/>
</dbReference>
<dbReference type="InterPro" id="IPR011249">
    <property type="entry name" value="Metalloenz_LuxS/M16"/>
</dbReference>
<dbReference type="InterPro" id="IPR013578">
    <property type="entry name" value="Peptidase_M16C_assoc"/>
</dbReference>
<dbReference type="SUPFAM" id="SSF63411">
    <property type="entry name" value="LuxS/MPP-like metallohydrolase"/>
    <property type="match status" value="4"/>
</dbReference>
<proteinExistence type="inferred from homology"/>
<dbReference type="Pfam" id="PF22516">
    <property type="entry name" value="PreP_C"/>
    <property type="match status" value="1"/>
</dbReference>
<dbReference type="PANTHER" id="PTHR43016">
    <property type="entry name" value="PRESEQUENCE PROTEASE"/>
    <property type="match status" value="1"/>
</dbReference>
<organism evidence="17 18">
    <name type="scientific">Candidozyma haemuli</name>
    <dbReference type="NCBI Taxonomy" id="45357"/>
    <lineage>
        <taxon>Eukaryota</taxon>
        <taxon>Fungi</taxon>
        <taxon>Dikarya</taxon>
        <taxon>Ascomycota</taxon>
        <taxon>Saccharomycotina</taxon>
        <taxon>Pichiomycetes</taxon>
        <taxon>Metschnikowiaceae</taxon>
        <taxon>Candidozyma</taxon>
    </lineage>
</organism>
<evidence type="ECO:0000256" key="5">
    <source>
        <dbReference type="ARBA" id="ARBA00011853"/>
    </source>
</evidence>
<evidence type="ECO:0000256" key="12">
    <source>
        <dbReference type="ARBA" id="ARBA00023049"/>
    </source>
</evidence>
<keyword evidence="11" id="KW-0809">Transit peptide</keyword>
<keyword evidence="13" id="KW-0496">Mitochondrion</keyword>
<dbReference type="RefSeq" id="XP_025342028.1">
    <property type="nucleotide sequence ID" value="XM_025483813.1"/>
</dbReference>
<evidence type="ECO:0000256" key="3">
    <source>
        <dbReference type="ARBA" id="ARBA00004569"/>
    </source>
</evidence>
<dbReference type="VEuPathDB" id="FungiDB:CXQ85_000053"/>
<name>A0A2V1ATC9_9ASCO</name>
<reference evidence="17 18" key="1">
    <citation type="submission" date="2017-12" db="EMBL/GenBank/DDBJ databases">
        <title>Genome Sequence of a Multidrug-Resistant Candida haemulonii Isolate from a Patient with Chronic Leg Ulcers in Israel.</title>
        <authorList>
            <person name="Chow N.A."/>
            <person name="Gade L."/>
            <person name="Batra D."/>
            <person name="Rowe L.A."/>
            <person name="Ben-Ami R."/>
            <person name="Loparev V.N."/>
            <person name="Litvintseva A.P."/>
        </authorList>
    </citation>
    <scope>NUCLEOTIDE SEQUENCE [LARGE SCALE GENOMIC DNA]</scope>
    <source>
        <strain evidence="17 18">B11899</strain>
    </source>
</reference>
<dbReference type="Pfam" id="PF08367">
    <property type="entry name" value="M16C_assoc"/>
    <property type="match status" value="1"/>
</dbReference>
<accession>A0A2V1ATC9</accession>
<evidence type="ECO:0000256" key="1">
    <source>
        <dbReference type="ARBA" id="ARBA00001947"/>
    </source>
</evidence>
<evidence type="ECO:0000256" key="8">
    <source>
        <dbReference type="ARBA" id="ARBA00022723"/>
    </source>
</evidence>
<evidence type="ECO:0000256" key="9">
    <source>
        <dbReference type="ARBA" id="ARBA00022801"/>
    </source>
</evidence>
<keyword evidence="8" id="KW-0479">Metal-binding</keyword>
<dbReference type="SMART" id="SM01264">
    <property type="entry name" value="M16C_associated"/>
    <property type="match status" value="1"/>
</dbReference>
<dbReference type="PANTHER" id="PTHR43016:SF13">
    <property type="entry name" value="PRESEQUENCE PROTEASE, MITOCHONDRIAL"/>
    <property type="match status" value="1"/>
</dbReference>
<dbReference type="GO" id="GO:0046872">
    <property type="term" value="F:metal ion binding"/>
    <property type="evidence" value="ECO:0007669"/>
    <property type="project" value="UniProtKB-KW"/>
</dbReference>
<comment type="caution">
    <text evidence="17">The sequence shown here is derived from an EMBL/GenBank/DDBJ whole genome shotgun (WGS) entry which is preliminary data.</text>
</comment>
<dbReference type="GO" id="GO:0016485">
    <property type="term" value="P:protein processing"/>
    <property type="evidence" value="ECO:0007669"/>
    <property type="project" value="TreeGrafter"/>
</dbReference>
<evidence type="ECO:0000259" key="16">
    <source>
        <dbReference type="SMART" id="SM01264"/>
    </source>
</evidence>
<dbReference type="OrthoDB" id="10250783at2759"/>
<dbReference type="FunFam" id="3.30.830.10:FF:000011">
    <property type="entry name" value="Presequence protease, mitochondrial"/>
    <property type="match status" value="1"/>
</dbReference>
<dbReference type="GO" id="GO:0004222">
    <property type="term" value="F:metalloendopeptidase activity"/>
    <property type="evidence" value="ECO:0007669"/>
    <property type="project" value="TreeGrafter"/>
</dbReference>
<dbReference type="Gene3D" id="3.30.830.10">
    <property type="entry name" value="Metalloenzyme, LuxS/M16 peptidase-like"/>
    <property type="match status" value="4"/>
</dbReference>
<evidence type="ECO:0000256" key="15">
    <source>
        <dbReference type="ARBA" id="ARBA00045897"/>
    </source>
</evidence>
<dbReference type="GO" id="GO:0005759">
    <property type="term" value="C:mitochondrial matrix"/>
    <property type="evidence" value="ECO:0007669"/>
    <property type="project" value="UniProtKB-SubCell"/>
</dbReference>
<dbReference type="InterPro" id="IPR007863">
    <property type="entry name" value="Peptidase_M16_C"/>
</dbReference>
<evidence type="ECO:0000256" key="14">
    <source>
        <dbReference type="ARBA" id="ARBA00034552"/>
    </source>
</evidence>
<dbReference type="STRING" id="45357.A0A2V1ATC9"/>
<dbReference type="GeneID" id="37005386"/>
<dbReference type="Pfam" id="PF00675">
    <property type="entry name" value="Peptidase_M16"/>
    <property type="match status" value="1"/>
</dbReference>
<evidence type="ECO:0000313" key="17">
    <source>
        <dbReference type="EMBL" id="PVH21088.1"/>
    </source>
</evidence>
<comment type="function">
    <text evidence="15">Degrades mitochondrial transit peptides after their cleavage in the intermembrane space or in the matrix, and presequence peptides; clearance of these peptides is required to keep the presequence processing machinery running. Preferentially cleaves the N-terminal side of paired basic amino acid residues. Also degrades other unstructured peptides. May function as an ATP-dependent peptidase as opposed to a metalloendopeptidase.</text>
</comment>
<keyword evidence="7" id="KW-0645">Protease</keyword>
<evidence type="ECO:0000256" key="6">
    <source>
        <dbReference type="ARBA" id="ARBA00020167"/>
    </source>
</evidence>
<evidence type="ECO:0000313" key="18">
    <source>
        <dbReference type="Proteomes" id="UP000244309"/>
    </source>
</evidence>
<gene>
    <name evidence="17" type="ORF">CXQ85_000053</name>
</gene>
<comment type="subunit">
    <text evidence="5">Monomer and homodimer; homodimerization is induced by binding of the substrate.</text>
</comment>
<dbReference type="Proteomes" id="UP000244309">
    <property type="component" value="Unassembled WGS sequence"/>
</dbReference>
<comment type="similarity">
    <text evidence="4">Belongs to the peptidase M16 family. PreP subfamily.</text>
</comment>
<keyword evidence="12" id="KW-0482">Metalloprotease</keyword>
<dbReference type="Pfam" id="PF05193">
    <property type="entry name" value="Peptidase_M16_C"/>
    <property type="match status" value="1"/>
</dbReference>
<dbReference type="GO" id="GO:0005758">
    <property type="term" value="C:mitochondrial intermembrane space"/>
    <property type="evidence" value="ECO:0007669"/>
    <property type="project" value="UniProtKB-SubCell"/>
</dbReference>
<evidence type="ECO:0000256" key="13">
    <source>
        <dbReference type="ARBA" id="ARBA00023128"/>
    </source>
</evidence>
<keyword evidence="10" id="KW-0862">Zinc</keyword>
<evidence type="ECO:0000256" key="11">
    <source>
        <dbReference type="ARBA" id="ARBA00022946"/>
    </source>
</evidence>
<dbReference type="AlphaFoldDB" id="A0A2V1ATC9"/>
<evidence type="ECO:0000256" key="7">
    <source>
        <dbReference type="ARBA" id="ARBA00022670"/>
    </source>
</evidence>
<sequence>MLRSNISSVLRRSVKHRCLATSAASQAEVLGKYPIGLQVHGFSIKEVQPVPEFSLVAVRLQHERTGSEHLHLDSPSDRNNVFSVALKTNPPDATGVPHILEHTTLCGSYKYPVRDPFFKMLNRSLSNFMNAMTGHDYTFYPFATTNNTDFYNLMDVYLSSVFEPLLKYEDFMQEGWRLEQSDMTDPKSDIEFKGVVYNEMKGQYSNSSYLYYIKFQEAIYASLNNSGGDPKKMIDLHYEDLVDFHSFNYHPSNAKTFTYGNFPLTSHLEKLDKFYNAFGKRSNKRDVKRSIFDLDNSTKQHDVEVKGPVDTMTTKPIEEQLKSSITWYLGNPLDESKQYDLFKWKALSTLLLDGHNAPFYQELIETGYGEDFSANAGLDTTTSLLSFTIGLNNLSREKVDNLGAKIQSILSEKVIPELAKGEESSFHERVEAILHQLELGFKKHKPDFGLGLLSSIIPSWVNGVNPINILKIEQILNRFKEDYKENGLKMFSEMLENTMLKKDAPQFRFTMVPDENFNTNLAKEEEERLAERVQKLDEGDKETLYKRGTNLLEKQQEQEDVSILPTLNVYDIPRQGDFHALSFSDLAGSGGKIQKRATNTNDLVYVSATKDLGFLPVEFYKYLPLFNSCLTNLAGTSKTSILDLENKIQKYTGGVTFTTFAKSDPYDINKTNFKYSMTGMSLKDNTSHLYDIWADVLANTKFDAKDEAVVEKLHVLIKNLGQNQLNNIADRGHVYSNAYSNAQLTPTKYINDLLGGIEQVKFISELNQKIDAEGKDYLVREILPVLQKIQKALLSNYTEGQIPGFNYNIVSDKASIAENEKLIEQFDLKLTDSQSAAQNNALQGLITDFKPALQQKTVLDLPFQVGYGSLANLGAAYTSKDGAALQALAQILTFKHLHSVIRESNGAYGGGLSYDGLGGTLNFYSYRDPNAVKSIESFTKAPGIAQKNLVDGKWGDKDLQEAKLAIFQSVDAPSHISSEGSGFFLEGISDEMRQERRERFLDVSLKDLQDVNEKYLVNPDRSVKTIIGDVKNLGELGDGWDVKSF</sequence>
<dbReference type="FunFam" id="3.30.830.10:FF:000009">
    <property type="entry name" value="Presequence protease, mitochondrial"/>
    <property type="match status" value="1"/>
</dbReference>
<evidence type="ECO:0000256" key="10">
    <source>
        <dbReference type="ARBA" id="ARBA00022833"/>
    </source>
</evidence>
<evidence type="ECO:0000256" key="4">
    <source>
        <dbReference type="ARBA" id="ARBA00007575"/>
    </source>
</evidence>
<dbReference type="EMBL" id="PKFO01000005">
    <property type="protein sequence ID" value="PVH21088.1"/>
    <property type="molecule type" value="Genomic_DNA"/>
</dbReference>